<reference evidence="2 3" key="1">
    <citation type="journal article" date="2016" name="Mol. Biol. Evol.">
        <title>Comparative Genomics of Early-Diverging Mushroom-Forming Fungi Provides Insights into the Origins of Lignocellulose Decay Capabilities.</title>
        <authorList>
            <person name="Nagy L.G."/>
            <person name="Riley R."/>
            <person name="Tritt A."/>
            <person name="Adam C."/>
            <person name="Daum C."/>
            <person name="Floudas D."/>
            <person name="Sun H."/>
            <person name="Yadav J.S."/>
            <person name="Pangilinan J."/>
            <person name="Larsson K.H."/>
            <person name="Matsuura K."/>
            <person name="Barry K."/>
            <person name="Labutti K."/>
            <person name="Kuo R."/>
            <person name="Ohm R.A."/>
            <person name="Bhattacharya S.S."/>
            <person name="Shirouzu T."/>
            <person name="Yoshinaga Y."/>
            <person name="Martin F.M."/>
            <person name="Grigoriev I.V."/>
            <person name="Hibbett D.S."/>
        </authorList>
    </citation>
    <scope>NUCLEOTIDE SEQUENCE [LARGE SCALE GENOMIC DNA]</scope>
    <source>
        <strain evidence="2 3">CBS 109695</strain>
    </source>
</reference>
<feature type="transmembrane region" description="Helical" evidence="1">
    <location>
        <begin position="128"/>
        <end position="148"/>
    </location>
</feature>
<keyword evidence="1" id="KW-0812">Transmembrane</keyword>
<keyword evidence="1" id="KW-1133">Transmembrane helix</keyword>
<protein>
    <submittedName>
        <fullName evidence="2">Uncharacterized protein</fullName>
    </submittedName>
</protein>
<proteinExistence type="predicted"/>
<evidence type="ECO:0000313" key="3">
    <source>
        <dbReference type="Proteomes" id="UP000076532"/>
    </source>
</evidence>
<keyword evidence="3" id="KW-1185">Reference proteome</keyword>
<evidence type="ECO:0000313" key="2">
    <source>
        <dbReference type="EMBL" id="KZP20585.1"/>
    </source>
</evidence>
<organism evidence="2 3">
    <name type="scientific">Athelia psychrophila</name>
    <dbReference type="NCBI Taxonomy" id="1759441"/>
    <lineage>
        <taxon>Eukaryota</taxon>
        <taxon>Fungi</taxon>
        <taxon>Dikarya</taxon>
        <taxon>Basidiomycota</taxon>
        <taxon>Agaricomycotina</taxon>
        <taxon>Agaricomycetes</taxon>
        <taxon>Agaricomycetidae</taxon>
        <taxon>Atheliales</taxon>
        <taxon>Atheliaceae</taxon>
        <taxon>Athelia</taxon>
    </lineage>
</organism>
<sequence length="337" mass="37059">MANTSCSFPSINDLLVQAEAGQVNITTVVSTCEGICSIIWGAGNPDLSGIGLIVCYIFQAVLTVLFGPLFCMFHYHFHDGLADGTKTKLEELHDTFLDTIALFSIPVAVATVIRLLQNPPVYEMGFMYSLTTMQFLSLLTTAVIAGIFGPSDKYKSPTRIIVICIYGLFDFGFYMGLVGGLRTSAARWEAINELGNACQAYGTPLPGFEAINKLRWLLPHVNWSPYVKELFEFKAKFQIGLIITGFVLAGIACLGIAVVVVGLVWCIFKRKSIPTIGLMSLGLSIGMIYELVRMEQTRTLMRDITGSNFADNQWGFGQVVSLFLWVPTCAQAIYCLF</sequence>
<keyword evidence="1" id="KW-0472">Membrane</keyword>
<dbReference type="AlphaFoldDB" id="A0A166J7Y5"/>
<accession>A0A166J7Y5</accession>
<feature type="transmembrane region" description="Helical" evidence="1">
    <location>
        <begin position="160"/>
        <end position="181"/>
    </location>
</feature>
<dbReference type="EMBL" id="KV417554">
    <property type="protein sequence ID" value="KZP20585.1"/>
    <property type="molecule type" value="Genomic_DNA"/>
</dbReference>
<feature type="transmembrane region" description="Helical" evidence="1">
    <location>
        <begin position="50"/>
        <end position="75"/>
    </location>
</feature>
<feature type="transmembrane region" description="Helical" evidence="1">
    <location>
        <begin position="96"/>
        <end position="116"/>
    </location>
</feature>
<gene>
    <name evidence="2" type="ORF">FIBSPDRAFT_537548</name>
</gene>
<name>A0A166J7Y5_9AGAM</name>
<dbReference type="OrthoDB" id="2986689at2759"/>
<feature type="transmembrane region" description="Helical" evidence="1">
    <location>
        <begin position="275"/>
        <end position="294"/>
    </location>
</feature>
<feature type="transmembrane region" description="Helical" evidence="1">
    <location>
        <begin position="239"/>
        <end position="268"/>
    </location>
</feature>
<dbReference type="STRING" id="436010.A0A166J7Y5"/>
<dbReference type="Proteomes" id="UP000076532">
    <property type="component" value="Unassembled WGS sequence"/>
</dbReference>
<evidence type="ECO:0000256" key="1">
    <source>
        <dbReference type="SAM" id="Phobius"/>
    </source>
</evidence>